<comment type="subcellular location">
    <subcellularLocation>
        <location evidence="6">Cytoplasm</location>
    </subcellularLocation>
</comment>
<feature type="binding site" evidence="6">
    <location>
        <position position="101"/>
    </location>
    <ligand>
        <name>S-adenosyl-L-methionine</name>
        <dbReference type="ChEBI" id="CHEBI:59789"/>
    </ligand>
</feature>
<evidence type="ECO:0000256" key="3">
    <source>
        <dbReference type="ARBA" id="ARBA00022603"/>
    </source>
</evidence>
<comment type="catalytic activity">
    <reaction evidence="6">
        <text>guanosine(527) in 16S rRNA + S-adenosyl-L-methionine = N(7)-methylguanosine(527) in 16S rRNA + S-adenosyl-L-homocysteine</text>
        <dbReference type="Rhea" id="RHEA:42732"/>
        <dbReference type="Rhea" id="RHEA-COMP:10209"/>
        <dbReference type="Rhea" id="RHEA-COMP:10210"/>
        <dbReference type="ChEBI" id="CHEBI:57856"/>
        <dbReference type="ChEBI" id="CHEBI:59789"/>
        <dbReference type="ChEBI" id="CHEBI:74269"/>
        <dbReference type="ChEBI" id="CHEBI:74480"/>
        <dbReference type="EC" id="2.1.1.170"/>
    </reaction>
</comment>
<comment type="caution">
    <text evidence="8">The sequence shown here is derived from an EMBL/GenBank/DDBJ whole genome shotgun (WGS) entry which is preliminary data.</text>
</comment>
<feature type="binding site" evidence="6">
    <location>
        <begin position="149"/>
        <end position="150"/>
    </location>
    <ligand>
        <name>S-adenosyl-L-methionine</name>
        <dbReference type="ChEBI" id="CHEBI:59789"/>
    </ligand>
</feature>
<evidence type="ECO:0000256" key="1">
    <source>
        <dbReference type="ARBA" id="ARBA00022490"/>
    </source>
</evidence>
<proteinExistence type="inferred from homology"/>
<dbReference type="PANTHER" id="PTHR31760">
    <property type="entry name" value="S-ADENOSYL-L-METHIONINE-DEPENDENT METHYLTRANSFERASES SUPERFAMILY PROTEIN"/>
    <property type="match status" value="1"/>
</dbReference>
<name>A0A9J6P9C2_9PROT</name>
<evidence type="ECO:0000313" key="8">
    <source>
        <dbReference type="EMBL" id="MCP1336508.1"/>
    </source>
</evidence>
<evidence type="ECO:0000256" key="5">
    <source>
        <dbReference type="ARBA" id="ARBA00022691"/>
    </source>
</evidence>
<feature type="binding site" evidence="6">
    <location>
        <position position="163"/>
    </location>
    <ligand>
        <name>S-adenosyl-L-methionine</name>
        <dbReference type="ChEBI" id="CHEBI:59789"/>
    </ligand>
</feature>
<keyword evidence="3 6" id="KW-0489">Methyltransferase</keyword>
<dbReference type="GO" id="GO:0070043">
    <property type="term" value="F:rRNA (guanine-N7-)-methyltransferase activity"/>
    <property type="evidence" value="ECO:0007669"/>
    <property type="project" value="UniProtKB-UniRule"/>
</dbReference>
<dbReference type="SUPFAM" id="SSF53335">
    <property type="entry name" value="S-adenosyl-L-methionine-dependent methyltransferases"/>
    <property type="match status" value="1"/>
</dbReference>
<dbReference type="InterPro" id="IPR029063">
    <property type="entry name" value="SAM-dependent_MTases_sf"/>
</dbReference>
<comment type="caution">
    <text evidence="6">Lacks conserved residue(s) required for the propagation of feature annotation.</text>
</comment>
<dbReference type="EC" id="2.1.1.170" evidence="6"/>
<evidence type="ECO:0000256" key="7">
    <source>
        <dbReference type="SAM" id="MobiDB-lite"/>
    </source>
</evidence>
<dbReference type="InterPro" id="IPR003682">
    <property type="entry name" value="rRNA_ssu_MeTfrase_G"/>
</dbReference>
<dbReference type="GO" id="GO:0005829">
    <property type="term" value="C:cytosol"/>
    <property type="evidence" value="ECO:0007669"/>
    <property type="project" value="TreeGrafter"/>
</dbReference>
<dbReference type="RefSeq" id="WP_269332464.1">
    <property type="nucleotide sequence ID" value="NZ_JAMZFT010000002.1"/>
</dbReference>
<keyword evidence="1 6" id="KW-0963">Cytoplasm</keyword>
<accession>A0A9J6P9C2</accession>
<dbReference type="Pfam" id="PF02527">
    <property type="entry name" value="GidB"/>
    <property type="match status" value="1"/>
</dbReference>
<protein>
    <recommendedName>
        <fullName evidence="6">Ribosomal RNA small subunit methyltransferase G</fullName>
        <ecNumber evidence="6">2.1.1.170</ecNumber>
    </recommendedName>
    <alternativeName>
        <fullName evidence="6">16S rRNA 7-methylguanosine methyltransferase</fullName>
        <shortName evidence="6">16S rRNA m7G methyltransferase</shortName>
    </alternativeName>
</protein>
<evidence type="ECO:0000256" key="4">
    <source>
        <dbReference type="ARBA" id="ARBA00022679"/>
    </source>
</evidence>
<organism evidence="8 9">
    <name type="scientific">Futiania mangrovi</name>
    <dbReference type="NCBI Taxonomy" id="2959716"/>
    <lineage>
        <taxon>Bacteria</taxon>
        <taxon>Pseudomonadati</taxon>
        <taxon>Pseudomonadota</taxon>
        <taxon>Alphaproteobacteria</taxon>
        <taxon>Futianiales</taxon>
        <taxon>Futianiaceae</taxon>
        <taxon>Futiania</taxon>
    </lineage>
</organism>
<feature type="region of interest" description="Disordered" evidence="7">
    <location>
        <begin position="1"/>
        <end position="32"/>
    </location>
</feature>
<evidence type="ECO:0000256" key="6">
    <source>
        <dbReference type="HAMAP-Rule" id="MF_00074"/>
    </source>
</evidence>
<evidence type="ECO:0000256" key="2">
    <source>
        <dbReference type="ARBA" id="ARBA00022552"/>
    </source>
</evidence>
<comment type="similarity">
    <text evidence="6">Belongs to the methyltransferase superfamily. RNA methyltransferase RsmG family.</text>
</comment>
<dbReference type="EMBL" id="JAMZFT010000002">
    <property type="protein sequence ID" value="MCP1336508.1"/>
    <property type="molecule type" value="Genomic_DNA"/>
</dbReference>
<comment type="function">
    <text evidence="6">Specifically methylates the N7 position of guanine in position 527 of 16S rRNA.</text>
</comment>
<gene>
    <name evidence="6 8" type="primary">rsmG</name>
    <name evidence="8" type="ORF">NJQ99_08825</name>
</gene>
<dbReference type="HAMAP" id="MF_00074">
    <property type="entry name" value="16SrRNA_methyltr_G"/>
    <property type="match status" value="1"/>
</dbReference>
<reference evidence="8" key="1">
    <citation type="submission" date="2022-06" db="EMBL/GenBank/DDBJ databases">
        <title>Isolation and Genomics of Futiania mangrovii gen. nov., sp. nov., a Rare and Metabolically-versatile member in the Class Alphaproteobacteria.</title>
        <authorList>
            <person name="Liu L."/>
            <person name="Huang W.-C."/>
            <person name="Pan J."/>
            <person name="Li J."/>
            <person name="Huang Y."/>
            <person name="Du H."/>
            <person name="Liu Y."/>
            <person name="Li M."/>
        </authorList>
    </citation>
    <scope>NUCLEOTIDE SEQUENCE</scope>
    <source>
        <strain evidence="8">FT118</strain>
    </source>
</reference>
<dbReference type="Gene3D" id="3.40.50.150">
    <property type="entry name" value="Vaccinia Virus protein VP39"/>
    <property type="match status" value="1"/>
</dbReference>
<sequence length="235" mass="25169">MAGEREPHELCPVSRTVRGPEAADTAERESVLGGHRVSRETAEALDILVAALQKWQRAINLVSPSTLPHVWSRHVADSLQVAEAVPLGARIIIDLGSGGGFPGLVIAAVLKGKPDSHVHLVESDQRKCAFLRQVVRRADLPATVHSTRIETADLPPPDVITARALAPLPKLLALAVPHGGPATLYLFPKGQDVEVELTEAAKCWTLSVDAIPSRTDPDGVILKLKDVARVRPDVV</sequence>
<keyword evidence="4 6" id="KW-0808">Transferase</keyword>
<keyword evidence="2 6" id="KW-0698">rRNA processing</keyword>
<evidence type="ECO:0000313" key="9">
    <source>
        <dbReference type="Proteomes" id="UP001055804"/>
    </source>
</evidence>
<feature type="binding site" evidence="6">
    <location>
        <position position="96"/>
    </location>
    <ligand>
        <name>S-adenosyl-L-methionine</name>
        <dbReference type="ChEBI" id="CHEBI:59789"/>
    </ligand>
</feature>
<dbReference type="Proteomes" id="UP001055804">
    <property type="component" value="Unassembled WGS sequence"/>
</dbReference>
<dbReference type="AlphaFoldDB" id="A0A9J6P9C2"/>
<dbReference type="NCBIfam" id="TIGR00138">
    <property type="entry name" value="rsmG_gidB"/>
    <property type="match status" value="1"/>
</dbReference>
<dbReference type="PANTHER" id="PTHR31760:SF0">
    <property type="entry name" value="S-ADENOSYL-L-METHIONINE-DEPENDENT METHYLTRANSFERASES SUPERFAMILY PROTEIN"/>
    <property type="match status" value="1"/>
</dbReference>
<keyword evidence="5 6" id="KW-0949">S-adenosyl-L-methionine</keyword>
<keyword evidence="9" id="KW-1185">Reference proteome</keyword>